<accession>A0A7R8UKN4</accession>
<evidence type="ECO:0000313" key="3">
    <source>
        <dbReference type="Proteomes" id="UP000594454"/>
    </source>
</evidence>
<gene>
    <name evidence="2" type="ORF">HERILL_LOCUS5652</name>
</gene>
<proteinExistence type="predicted"/>
<keyword evidence="3" id="KW-1185">Reference proteome</keyword>
<feature type="region of interest" description="Disordered" evidence="1">
    <location>
        <begin position="47"/>
        <end position="67"/>
    </location>
</feature>
<protein>
    <submittedName>
        <fullName evidence="2">Uncharacterized protein</fullName>
    </submittedName>
</protein>
<feature type="compositionally biased region" description="Polar residues" evidence="1">
    <location>
        <begin position="58"/>
        <end position="67"/>
    </location>
</feature>
<name>A0A7R8UKN4_HERIL</name>
<dbReference type="InParanoid" id="A0A7R8UKN4"/>
<evidence type="ECO:0000256" key="1">
    <source>
        <dbReference type="SAM" id="MobiDB-lite"/>
    </source>
</evidence>
<evidence type="ECO:0000313" key="2">
    <source>
        <dbReference type="EMBL" id="CAD7082633.1"/>
    </source>
</evidence>
<dbReference type="EMBL" id="LR899010">
    <property type="protein sequence ID" value="CAD7082633.1"/>
    <property type="molecule type" value="Genomic_DNA"/>
</dbReference>
<organism evidence="2 3">
    <name type="scientific">Hermetia illucens</name>
    <name type="common">Black soldier fly</name>
    <dbReference type="NCBI Taxonomy" id="343691"/>
    <lineage>
        <taxon>Eukaryota</taxon>
        <taxon>Metazoa</taxon>
        <taxon>Ecdysozoa</taxon>
        <taxon>Arthropoda</taxon>
        <taxon>Hexapoda</taxon>
        <taxon>Insecta</taxon>
        <taxon>Pterygota</taxon>
        <taxon>Neoptera</taxon>
        <taxon>Endopterygota</taxon>
        <taxon>Diptera</taxon>
        <taxon>Brachycera</taxon>
        <taxon>Stratiomyomorpha</taxon>
        <taxon>Stratiomyidae</taxon>
        <taxon>Hermetiinae</taxon>
        <taxon>Hermetia</taxon>
    </lineage>
</organism>
<dbReference type="AlphaFoldDB" id="A0A7R8UKN4"/>
<dbReference type="Proteomes" id="UP000594454">
    <property type="component" value="Chromosome 2"/>
</dbReference>
<sequence length="67" mass="7757">MYRLQPRRGVISLGTSNIINFYLRLMRYLENHTFIKYIPFATLKRVNSPGGSERAPSQEPTTARVTK</sequence>
<reference evidence="2 3" key="1">
    <citation type="submission" date="2020-11" db="EMBL/GenBank/DDBJ databases">
        <authorList>
            <person name="Wallbank WR R."/>
            <person name="Pardo Diaz C."/>
            <person name="Kozak K."/>
            <person name="Martin S."/>
            <person name="Jiggins C."/>
            <person name="Moest M."/>
            <person name="Warren A I."/>
            <person name="Generalovic N T."/>
            <person name="Byers J.R.P. K."/>
            <person name="Montejo-Kovacevich G."/>
            <person name="Yen C E."/>
        </authorList>
    </citation>
    <scope>NUCLEOTIDE SEQUENCE [LARGE SCALE GENOMIC DNA]</scope>
</reference>